<keyword evidence="1" id="KW-0812">Transmembrane</keyword>
<accession>A0A2A4SKM3</accession>
<keyword evidence="1" id="KW-0472">Membrane</keyword>
<comment type="caution">
    <text evidence="2">The sequence shown here is derived from an EMBL/GenBank/DDBJ whole genome shotgun (WGS) entry which is preliminary data.</text>
</comment>
<proteinExistence type="predicted"/>
<protein>
    <submittedName>
        <fullName evidence="2">Uncharacterized protein</fullName>
    </submittedName>
</protein>
<feature type="transmembrane region" description="Helical" evidence="1">
    <location>
        <begin position="63"/>
        <end position="81"/>
    </location>
</feature>
<dbReference type="Proteomes" id="UP000218113">
    <property type="component" value="Unassembled WGS sequence"/>
</dbReference>
<evidence type="ECO:0000313" key="3">
    <source>
        <dbReference type="Proteomes" id="UP000218113"/>
    </source>
</evidence>
<sequence length="111" mass="13129">MSIKHSHQQDIPYQEKNLHDLDSTHRHTEFFEVNQQSNKLDSESQNHHHHQLSTLVILRQKNISPKLVTIVFAILLFFSIYRKTSQLQILQSSSPSHRIPSLYHQKVLLRI</sequence>
<dbReference type="EMBL" id="NVSR01000174">
    <property type="protein sequence ID" value="PCI21782.1"/>
    <property type="molecule type" value="Genomic_DNA"/>
</dbReference>
<dbReference type="AlphaFoldDB" id="A0A2A4SKM3"/>
<organism evidence="2 3">
    <name type="scientific">SAR324 cluster bacterium</name>
    <dbReference type="NCBI Taxonomy" id="2024889"/>
    <lineage>
        <taxon>Bacteria</taxon>
        <taxon>Deltaproteobacteria</taxon>
        <taxon>SAR324 cluster</taxon>
    </lineage>
</organism>
<gene>
    <name evidence="2" type="ORF">COB67_13820</name>
</gene>
<evidence type="ECO:0000313" key="2">
    <source>
        <dbReference type="EMBL" id="PCI21782.1"/>
    </source>
</evidence>
<name>A0A2A4SKM3_9DELT</name>
<keyword evidence="1" id="KW-1133">Transmembrane helix</keyword>
<evidence type="ECO:0000256" key="1">
    <source>
        <dbReference type="SAM" id="Phobius"/>
    </source>
</evidence>
<reference evidence="3" key="1">
    <citation type="submission" date="2017-08" db="EMBL/GenBank/DDBJ databases">
        <title>A dynamic microbial community with high functional redundancy inhabits the cold, oxic subseafloor aquifer.</title>
        <authorList>
            <person name="Tully B.J."/>
            <person name="Wheat C.G."/>
            <person name="Glazer B.T."/>
            <person name="Huber J.A."/>
        </authorList>
    </citation>
    <scope>NUCLEOTIDE SEQUENCE [LARGE SCALE GENOMIC DNA]</scope>
</reference>